<feature type="transmembrane region" description="Helical" evidence="6">
    <location>
        <begin position="116"/>
        <end position="140"/>
    </location>
</feature>
<dbReference type="PANTHER" id="PTHR23502:SF151">
    <property type="entry name" value="MAJOR FACILITATOR SUPERFAMILY (MFS) PROFILE DOMAIN-CONTAINING PROTEIN"/>
    <property type="match status" value="1"/>
</dbReference>
<dbReference type="AlphaFoldDB" id="A0A261XWV3"/>
<feature type="transmembrane region" description="Helical" evidence="6">
    <location>
        <begin position="417"/>
        <end position="438"/>
    </location>
</feature>
<feature type="transmembrane region" description="Helical" evidence="6">
    <location>
        <begin position="444"/>
        <end position="465"/>
    </location>
</feature>
<evidence type="ECO:0000256" key="3">
    <source>
        <dbReference type="ARBA" id="ARBA00022692"/>
    </source>
</evidence>
<dbReference type="GO" id="GO:0005886">
    <property type="term" value="C:plasma membrane"/>
    <property type="evidence" value="ECO:0007669"/>
    <property type="project" value="TreeGrafter"/>
</dbReference>
<reference evidence="8 9" key="1">
    <citation type="journal article" date="2017" name="Mycologia">
        <title>Bifiguratus adelaidae, gen. et sp. nov., a new member of Mucoromycotina in endophytic and soil-dwelling habitats.</title>
        <authorList>
            <person name="Torres-Cruz T.J."/>
            <person name="Billingsley Tobias T.L."/>
            <person name="Almatruk M."/>
            <person name="Hesse C."/>
            <person name="Kuske C.R."/>
            <person name="Desiro A."/>
            <person name="Benucci G.M."/>
            <person name="Bonito G."/>
            <person name="Stajich J.E."/>
            <person name="Dunlap C."/>
            <person name="Arnold A.E."/>
            <person name="Porras-Alfaro A."/>
        </authorList>
    </citation>
    <scope>NUCLEOTIDE SEQUENCE [LARGE SCALE GENOMIC DNA]</scope>
    <source>
        <strain evidence="8 9">AZ0501</strain>
    </source>
</reference>
<gene>
    <name evidence="8" type="ORF">BZG36_04354</name>
</gene>
<protein>
    <recommendedName>
        <fullName evidence="7">Major facilitator superfamily (MFS) profile domain-containing protein</fullName>
    </recommendedName>
</protein>
<dbReference type="GO" id="GO:0022857">
    <property type="term" value="F:transmembrane transporter activity"/>
    <property type="evidence" value="ECO:0007669"/>
    <property type="project" value="InterPro"/>
</dbReference>
<evidence type="ECO:0000256" key="6">
    <source>
        <dbReference type="SAM" id="Phobius"/>
    </source>
</evidence>
<organism evidence="8 9">
    <name type="scientific">Bifiguratus adelaidae</name>
    <dbReference type="NCBI Taxonomy" id="1938954"/>
    <lineage>
        <taxon>Eukaryota</taxon>
        <taxon>Fungi</taxon>
        <taxon>Fungi incertae sedis</taxon>
        <taxon>Mucoromycota</taxon>
        <taxon>Mucoromycotina</taxon>
        <taxon>Endogonomycetes</taxon>
        <taxon>Endogonales</taxon>
        <taxon>Endogonales incertae sedis</taxon>
        <taxon>Bifiguratus</taxon>
    </lineage>
</organism>
<comment type="subcellular location">
    <subcellularLocation>
        <location evidence="1">Membrane</location>
        <topology evidence="1">Multi-pass membrane protein</topology>
    </subcellularLocation>
</comment>
<dbReference type="OrthoDB" id="440553at2759"/>
<comment type="caution">
    <text evidence="8">The sequence shown here is derived from an EMBL/GenBank/DDBJ whole genome shotgun (WGS) entry which is preliminary data.</text>
</comment>
<dbReference type="Proteomes" id="UP000242875">
    <property type="component" value="Unassembled WGS sequence"/>
</dbReference>
<feature type="transmembrane region" description="Helical" evidence="6">
    <location>
        <begin position="26"/>
        <end position="47"/>
    </location>
</feature>
<dbReference type="Gene3D" id="1.20.1720.10">
    <property type="entry name" value="Multidrug resistance protein D"/>
    <property type="match status" value="1"/>
</dbReference>
<keyword evidence="2" id="KW-0813">Transport</keyword>
<dbReference type="PROSITE" id="PS50850">
    <property type="entry name" value="MFS"/>
    <property type="match status" value="1"/>
</dbReference>
<feature type="transmembrane region" description="Helical" evidence="6">
    <location>
        <begin position="379"/>
        <end position="405"/>
    </location>
</feature>
<feature type="transmembrane region" description="Helical" evidence="6">
    <location>
        <begin position="355"/>
        <end position="373"/>
    </location>
</feature>
<feature type="transmembrane region" description="Helical" evidence="6">
    <location>
        <begin position="152"/>
        <end position="176"/>
    </location>
</feature>
<sequence length="485" mass="52436">MTDPESKAETGLTSPPYSIFSQRQKALIVAIVSFASTFSGFASNIYFPSIPTISADLSVSAVLVDLTVTSYMIFQGLSPSFWGAFADVRGRRITYICTFVVFIGACVGLAETRYFYQLIILRCLQSTGSASTIAIGAGVLGDITTREERGGYMGLFQAGTLVPLAVGPVLGGIFAGTLGWRAIFWFLVIYGGAFLIILILFLPETLRSLVGNGSISAKGFARSPLAYLQQKRHSNAEQTLTGISGALPAKKKERVDFLGPLRILLGIEVSFVILFLAIYYTVWQMTIAAMSTLYKATYGLDDIQIGLTFIANGGGCLVGTLFTGKVLDFDYCRILKRYTGTPEHFPLENARLRTVWLWSGIQGAAVVVFGWTLEQRVHISVPIICTFILGWAATSIQSVITTFLVDVFPKKSASATAALNLARCLMGAGGTAAILPLINAINVGWTFTLFTGVMVAALGLIMVQLRCGPEWRCKREEREEEAGGS</sequence>
<evidence type="ECO:0000259" key="7">
    <source>
        <dbReference type="PROSITE" id="PS50850"/>
    </source>
</evidence>
<name>A0A261XWV3_9FUNG</name>
<keyword evidence="3 6" id="KW-0812">Transmembrane</keyword>
<dbReference type="EMBL" id="MVBO01000122">
    <property type="protein sequence ID" value="OZJ02837.1"/>
    <property type="molecule type" value="Genomic_DNA"/>
</dbReference>
<evidence type="ECO:0000313" key="9">
    <source>
        <dbReference type="Proteomes" id="UP000242875"/>
    </source>
</evidence>
<dbReference type="InterPro" id="IPR036259">
    <property type="entry name" value="MFS_trans_sf"/>
</dbReference>
<keyword evidence="5 6" id="KW-0472">Membrane</keyword>
<evidence type="ECO:0000256" key="4">
    <source>
        <dbReference type="ARBA" id="ARBA00022989"/>
    </source>
</evidence>
<evidence type="ECO:0000313" key="8">
    <source>
        <dbReference type="EMBL" id="OZJ02837.1"/>
    </source>
</evidence>
<evidence type="ECO:0000256" key="5">
    <source>
        <dbReference type="ARBA" id="ARBA00023136"/>
    </source>
</evidence>
<accession>A0A261XWV3</accession>
<dbReference type="PANTHER" id="PTHR23502">
    <property type="entry name" value="MAJOR FACILITATOR SUPERFAMILY"/>
    <property type="match status" value="1"/>
</dbReference>
<dbReference type="InterPro" id="IPR011701">
    <property type="entry name" value="MFS"/>
</dbReference>
<feature type="transmembrane region" description="Helical" evidence="6">
    <location>
        <begin position="182"/>
        <end position="202"/>
    </location>
</feature>
<proteinExistence type="predicted"/>
<feature type="domain" description="Major facilitator superfamily (MFS) profile" evidence="7">
    <location>
        <begin position="28"/>
        <end position="469"/>
    </location>
</feature>
<dbReference type="FunFam" id="1.20.1720.10:FF:000009">
    <property type="entry name" value="MFS multidrug transporter"/>
    <property type="match status" value="1"/>
</dbReference>
<feature type="transmembrane region" description="Helical" evidence="6">
    <location>
        <begin position="261"/>
        <end position="283"/>
    </location>
</feature>
<dbReference type="Pfam" id="PF07690">
    <property type="entry name" value="MFS_1"/>
    <property type="match status" value="1"/>
</dbReference>
<dbReference type="Gene3D" id="1.20.1250.20">
    <property type="entry name" value="MFS general substrate transporter like domains"/>
    <property type="match status" value="1"/>
</dbReference>
<dbReference type="InterPro" id="IPR020846">
    <property type="entry name" value="MFS_dom"/>
</dbReference>
<keyword evidence="9" id="KW-1185">Reference proteome</keyword>
<evidence type="ECO:0000256" key="1">
    <source>
        <dbReference type="ARBA" id="ARBA00004141"/>
    </source>
</evidence>
<keyword evidence="4 6" id="KW-1133">Transmembrane helix</keyword>
<dbReference type="SUPFAM" id="SSF103473">
    <property type="entry name" value="MFS general substrate transporter"/>
    <property type="match status" value="1"/>
</dbReference>
<feature type="transmembrane region" description="Helical" evidence="6">
    <location>
        <begin position="93"/>
        <end position="110"/>
    </location>
</feature>
<evidence type="ECO:0000256" key="2">
    <source>
        <dbReference type="ARBA" id="ARBA00022448"/>
    </source>
</evidence>
<feature type="transmembrane region" description="Helical" evidence="6">
    <location>
        <begin position="303"/>
        <end position="327"/>
    </location>
</feature>